<reference evidence="1 2" key="1">
    <citation type="journal article" date="2013" name="Genome Announc.">
        <title>Complete Genome Sequence of the Sesbania Symbiont and Rice Growth-Promoting Endophyte Rhizobium sp. Strain IRBG74.</title>
        <authorList>
            <person name="Crook M.B."/>
            <person name="Mitra S."/>
            <person name="Ane J.M."/>
            <person name="Sadowsky M.J."/>
            <person name="Gyaneshwar P."/>
        </authorList>
    </citation>
    <scope>NUCLEOTIDE SEQUENCE [LARGE SCALE GENOMIC DNA]</scope>
    <source>
        <strain evidence="1 2">IRBG74</strain>
    </source>
</reference>
<accession>U4Q1T6</accession>
<name>U4Q1T6_9HYPH</name>
<gene>
    <name evidence="1" type="ORF">BN877_II0192</name>
</gene>
<dbReference type="Proteomes" id="UP000016944">
    <property type="component" value="Chromosome II"/>
</dbReference>
<evidence type="ECO:0000313" key="2">
    <source>
        <dbReference type="Proteomes" id="UP000016944"/>
    </source>
</evidence>
<evidence type="ECO:0000313" key="1">
    <source>
        <dbReference type="EMBL" id="CDI09993.1"/>
    </source>
</evidence>
<dbReference type="KEGG" id="rir:BN877_II0192"/>
<dbReference type="AlphaFoldDB" id="U4Q1T6"/>
<proteinExistence type="predicted"/>
<protein>
    <submittedName>
        <fullName evidence="1">Uncharacterized protein</fullName>
    </submittedName>
</protein>
<dbReference type="EMBL" id="HG518323">
    <property type="protein sequence ID" value="CDI09993.1"/>
    <property type="molecule type" value="Genomic_DNA"/>
</dbReference>
<organism evidence="1 2">
    <name type="scientific">Agrobacterium pusense</name>
    <dbReference type="NCBI Taxonomy" id="648995"/>
    <lineage>
        <taxon>Bacteria</taxon>
        <taxon>Pseudomonadati</taxon>
        <taxon>Pseudomonadota</taxon>
        <taxon>Alphaproteobacteria</taxon>
        <taxon>Hyphomicrobiales</taxon>
        <taxon>Rhizobiaceae</taxon>
        <taxon>Rhizobium/Agrobacterium group</taxon>
        <taxon>Agrobacterium</taxon>
    </lineage>
</organism>
<dbReference type="HOGENOM" id="CLU_2809518_0_0_5"/>
<sequence length="67" mass="7863">MMRSSFPWSQSALAEIDRNPNWVRQHTEKWNKQLLNKYTQHYGKVHEAHIGRGEWTARLSAAGLPVF</sequence>